<keyword evidence="3" id="KW-0460">Magnesium</keyword>
<dbReference type="SUPFAM" id="SSF48576">
    <property type="entry name" value="Terpenoid synthases"/>
    <property type="match status" value="1"/>
</dbReference>
<dbReference type="eggNOG" id="COG0142">
    <property type="taxonomic scope" value="Bacteria"/>
</dbReference>
<comment type="similarity">
    <text evidence="4">Belongs to the FPP/GGPP synthase family.</text>
</comment>
<dbReference type="STRING" id="1415166.NONO_c25350"/>
<protein>
    <submittedName>
        <fullName evidence="5">Geranylgeranyl pyrophosphate synthase</fullName>
        <ecNumber evidence="5">2.5.1.1</ecNumber>
        <ecNumber evidence="5">2.5.1.10</ecNumber>
    </submittedName>
</protein>
<dbReference type="GO" id="GO:0004337">
    <property type="term" value="F:(2E,6E)-farnesyl diphosphate synthase activity"/>
    <property type="evidence" value="ECO:0007669"/>
    <property type="project" value="UniProtKB-EC"/>
</dbReference>
<evidence type="ECO:0000313" key="5">
    <source>
        <dbReference type="EMBL" id="AHH17330.1"/>
    </source>
</evidence>
<dbReference type="AlphaFoldDB" id="W5TDB6"/>
<dbReference type="CDD" id="cd00685">
    <property type="entry name" value="Trans_IPPS_HT"/>
    <property type="match status" value="1"/>
</dbReference>
<dbReference type="Pfam" id="PF00348">
    <property type="entry name" value="polyprenyl_synt"/>
    <property type="match status" value="1"/>
</dbReference>
<keyword evidence="4 5" id="KW-0808">Transferase</keyword>
<evidence type="ECO:0000256" key="1">
    <source>
        <dbReference type="ARBA" id="ARBA00005128"/>
    </source>
</evidence>
<dbReference type="Proteomes" id="UP000019150">
    <property type="component" value="Chromosome"/>
</dbReference>
<dbReference type="InterPro" id="IPR033749">
    <property type="entry name" value="Polyprenyl_synt_CS"/>
</dbReference>
<dbReference type="GO" id="GO:0004161">
    <property type="term" value="F:dimethylallyltranstransferase activity"/>
    <property type="evidence" value="ECO:0007669"/>
    <property type="project" value="UniProtKB-EC"/>
</dbReference>
<dbReference type="PROSITE" id="PS00723">
    <property type="entry name" value="POLYPRENYL_SYNTHASE_1"/>
    <property type="match status" value="1"/>
</dbReference>
<dbReference type="GO" id="GO:0046872">
    <property type="term" value="F:metal ion binding"/>
    <property type="evidence" value="ECO:0007669"/>
    <property type="project" value="UniProtKB-KW"/>
</dbReference>
<comment type="pathway">
    <text evidence="1">Isoprenoid biosynthesis.</text>
</comment>
<evidence type="ECO:0000256" key="3">
    <source>
        <dbReference type="ARBA" id="ARBA00022842"/>
    </source>
</evidence>
<dbReference type="EC" id="2.5.1.1" evidence="5"/>
<dbReference type="GO" id="GO:0008299">
    <property type="term" value="P:isoprenoid biosynthetic process"/>
    <property type="evidence" value="ECO:0007669"/>
    <property type="project" value="InterPro"/>
</dbReference>
<keyword evidence="6" id="KW-1185">Reference proteome</keyword>
<dbReference type="EMBL" id="CP006850">
    <property type="protein sequence ID" value="AHH17330.1"/>
    <property type="molecule type" value="Genomic_DNA"/>
</dbReference>
<sequence length="347" mass="36940">MTVTSPTALPVLSRTRTHLLPVLDEWIGRLDGRLRHMCGYQLGMTDPDGTPTGVVGGKLLRPAFTLLCAEAAGVRPRDAIPSATAIELLHNASLIHDDIMDGDRERRHRPTVWARFGIPEAILAGDAMIGLGFEVLGSQPHPAAGRALAQLAATLRRLGHGQDSDLSASARAQVSVADCLDTLTGKTGTLFGCACRLGVHFGSAATDLGDRFDRFGTQLGVAFQLVDDLLDIWGDTALTGRPAGSDLRARRKSAPVTFALTADSAVAARIREMYAGEAEFDDIDTALLADLITGTGAREWTRAEIIRRVEAAWRELKDIDLVPAARAELADLVAAMLGAEFAADGIC</sequence>
<dbReference type="PANTHER" id="PTHR12001:SF86">
    <property type="entry name" value="GERANYLGERANYL DIPHOSPHATE SYNTHASE"/>
    <property type="match status" value="1"/>
</dbReference>
<keyword evidence="2" id="KW-0479">Metal-binding</keyword>
<dbReference type="RefSeq" id="WP_025348808.1">
    <property type="nucleotide sequence ID" value="NZ_CP006850.1"/>
</dbReference>
<gene>
    <name evidence="5" type="ORF">NONO_c25350</name>
</gene>
<dbReference type="OrthoDB" id="4497239at2"/>
<reference evidence="5 6" key="1">
    <citation type="journal article" date="2014" name="Appl. Environ. Microbiol.">
        <title>Insights into the Microbial Degradation of Rubber and Gutta-Percha by Analysis of the Complete Genome of Nocardia nova SH22a.</title>
        <authorList>
            <person name="Luo Q."/>
            <person name="Hiessl S."/>
            <person name="Poehlein A."/>
            <person name="Daniel R."/>
            <person name="Steinbuchel A."/>
        </authorList>
    </citation>
    <scope>NUCLEOTIDE SEQUENCE [LARGE SCALE GENOMIC DNA]</scope>
    <source>
        <strain evidence="5">SH22a</strain>
    </source>
</reference>
<dbReference type="Gene3D" id="1.10.600.10">
    <property type="entry name" value="Farnesyl Diphosphate Synthase"/>
    <property type="match status" value="1"/>
</dbReference>
<dbReference type="PATRIC" id="fig|1415166.3.peg.2595"/>
<proteinExistence type="inferred from homology"/>
<dbReference type="EC" id="2.5.1.10" evidence="5"/>
<evidence type="ECO:0000256" key="4">
    <source>
        <dbReference type="RuleBase" id="RU004466"/>
    </source>
</evidence>
<evidence type="ECO:0000313" key="6">
    <source>
        <dbReference type="Proteomes" id="UP000019150"/>
    </source>
</evidence>
<dbReference type="InterPro" id="IPR000092">
    <property type="entry name" value="Polyprenyl_synt"/>
</dbReference>
<evidence type="ECO:0000256" key="2">
    <source>
        <dbReference type="ARBA" id="ARBA00022723"/>
    </source>
</evidence>
<dbReference type="HOGENOM" id="CLU_014015_2_1_11"/>
<dbReference type="InterPro" id="IPR008949">
    <property type="entry name" value="Isoprenoid_synthase_dom_sf"/>
</dbReference>
<dbReference type="PROSITE" id="PS00444">
    <property type="entry name" value="POLYPRENYL_SYNTHASE_2"/>
    <property type="match status" value="1"/>
</dbReference>
<dbReference type="KEGG" id="nno:NONO_c25350"/>
<organism evidence="5 6">
    <name type="scientific">Nocardia nova SH22a</name>
    <dbReference type="NCBI Taxonomy" id="1415166"/>
    <lineage>
        <taxon>Bacteria</taxon>
        <taxon>Bacillati</taxon>
        <taxon>Actinomycetota</taxon>
        <taxon>Actinomycetes</taxon>
        <taxon>Mycobacteriales</taxon>
        <taxon>Nocardiaceae</taxon>
        <taxon>Nocardia</taxon>
    </lineage>
</organism>
<name>W5TDB6_9NOCA</name>
<dbReference type="PANTHER" id="PTHR12001">
    <property type="entry name" value="GERANYLGERANYL PYROPHOSPHATE SYNTHASE"/>
    <property type="match status" value="1"/>
</dbReference>
<dbReference type="SFLD" id="SFLDS00005">
    <property type="entry name" value="Isoprenoid_Synthase_Type_I"/>
    <property type="match status" value="1"/>
</dbReference>
<accession>W5TDB6</accession>